<evidence type="ECO:0000313" key="7">
    <source>
        <dbReference type="EMBL" id="THV31421.1"/>
    </source>
</evidence>
<dbReference type="RefSeq" id="WP_136528294.1">
    <property type="nucleotide sequence ID" value="NZ_STGX01000002.1"/>
</dbReference>
<dbReference type="InterPro" id="IPR050109">
    <property type="entry name" value="HTH-type_TetR-like_transc_reg"/>
</dbReference>
<feature type="compositionally biased region" description="Low complexity" evidence="5">
    <location>
        <begin position="119"/>
        <end position="143"/>
    </location>
</feature>
<gene>
    <name evidence="7" type="ORF">E9998_03400</name>
</gene>
<accession>A0A4S8PMR3</accession>
<dbReference type="InterPro" id="IPR001647">
    <property type="entry name" value="HTH_TetR"/>
</dbReference>
<evidence type="ECO:0000256" key="3">
    <source>
        <dbReference type="ARBA" id="ARBA00023163"/>
    </source>
</evidence>
<dbReference type="SUPFAM" id="SSF46689">
    <property type="entry name" value="Homeodomain-like"/>
    <property type="match status" value="1"/>
</dbReference>
<dbReference type="GO" id="GO:0003700">
    <property type="term" value="F:DNA-binding transcription factor activity"/>
    <property type="evidence" value="ECO:0007669"/>
    <property type="project" value="TreeGrafter"/>
</dbReference>
<dbReference type="PANTHER" id="PTHR30055">
    <property type="entry name" value="HTH-TYPE TRANSCRIPTIONAL REGULATOR RUTR"/>
    <property type="match status" value="1"/>
</dbReference>
<sequence length="217" mass="23522">MSSTRDRIVGAARELVDEGGSETVSMRKIGSALGLSAMAVYRHFPSREVLLAHVADECFDEVHERWRKVGLTGDSRTDLHAVVDRMLDLAFERPHQFALMFLEPRERARAFPADFDSTSEPVTSEPAASEPAASEPVTSEPASGRSKTFALLTDLIADGIAAGTLRPGPPWAVGLSVTASLYGLVQLRRGGRIDLPDDAFRALCHHDLERTLDGIAA</sequence>
<name>A0A4S8PMR3_9ACTN</name>
<dbReference type="InterPro" id="IPR009057">
    <property type="entry name" value="Homeodomain-like_sf"/>
</dbReference>
<dbReference type="OrthoDB" id="4641396at2"/>
<comment type="caution">
    <text evidence="7">The sequence shown here is derived from an EMBL/GenBank/DDBJ whole genome shotgun (WGS) entry which is preliminary data.</text>
</comment>
<keyword evidence="1" id="KW-0805">Transcription regulation</keyword>
<dbReference type="EMBL" id="STGX01000002">
    <property type="protein sequence ID" value="THV31421.1"/>
    <property type="molecule type" value="Genomic_DNA"/>
</dbReference>
<evidence type="ECO:0000256" key="2">
    <source>
        <dbReference type="ARBA" id="ARBA00023125"/>
    </source>
</evidence>
<dbReference type="AlphaFoldDB" id="A0A4S8PMR3"/>
<evidence type="ECO:0000256" key="1">
    <source>
        <dbReference type="ARBA" id="ARBA00023015"/>
    </source>
</evidence>
<evidence type="ECO:0000256" key="4">
    <source>
        <dbReference type="PROSITE-ProRule" id="PRU00335"/>
    </source>
</evidence>
<dbReference type="InterPro" id="IPR036271">
    <property type="entry name" value="Tet_transcr_reg_TetR-rel_C_sf"/>
</dbReference>
<keyword evidence="2 4" id="KW-0238">DNA-binding</keyword>
<feature type="DNA-binding region" description="H-T-H motif" evidence="4">
    <location>
        <begin position="25"/>
        <end position="44"/>
    </location>
</feature>
<evidence type="ECO:0000256" key="5">
    <source>
        <dbReference type="SAM" id="MobiDB-lite"/>
    </source>
</evidence>
<dbReference type="PANTHER" id="PTHR30055:SF234">
    <property type="entry name" value="HTH-TYPE TRANSCRIPTIONAL REGULATOR BETI"/>
    <property type="match status" value="1"/>
</dbReference>
<evidence type="ECO:0000259" key="6">
    <source>
        <dbReference type="PROSITE" id="PS50977"/>
    </source>
</evidence>
<dbReference type="Pfam" id="PF00440">
    <property type="entry name" value="TetR_N"/>
    <property type="match status" value="1"/>
</dbReference>
<keyword evidence="3" id="KW-0804">Transcription</keyword>
<reference evidence="7 8" key="1">
    <citation type="journal article" date="2018" name="Int. J. Syst. Evol. Microbiol.">
        <title>Glycomyces paridis sp. nov., isolated from the medicinal plant Paris polyphylla.</title>
        <authorList>
            <person name="Fang X.M."/>
            <person name="Bai J.L."/>
            <person name="Su J."/>
            <person name="Zhao L.L."/>
            <person name="Liu H.Y."/>
            <person name="Ma B.P."/>
            <person name="Zhang Y.Q."/>
            <person name="Yu L.Y."/>
        </authorList>
    </citation>
    <scope>NUCLEOTIDE SEQUENCE [LARGE SCALE GENOMIC DNA]</scope>
    <source>
        <strain evidence="7 8">CPCC 204357</strain>
    </source>
</reference>
<organism evidence="7 8">
    <name type="scientific">Glycomyces paridis</name>
    <dbReference type="NCBI Taxonomy" id="2126555"/>
    <lineage>
        <taxon>Bacteria</taxon>
        <taxon>Bacillati</taxon>
        <taxon>Actinomycetota</taxon>
        <taxon>Actinomycetes</taxon>
        <taxon>Glycomycetales</taxon>
        <taxon>Glycomycetaceae</taxon>
        <taxon>Glycomyces</taxon>
    </lineage>
</organism>
<feature type="region of interest" description="Disordered" evidence="5">
    <location>
        <begin position="114"/>
        <end position="144"/>
    </location>
</feature>
<dbReference type="PROSITE" id="PS50977">
    <property type="entry name" value="HTH_TETR_2"/>
    <property type="match status" value="1"/>
</dbReference>
<feature type="domain" description="HTH tetR-type" evidence="6">
    <location>
        <begin position="2"/>
        <end position="62"/>
    </location>
</feature>
<dbReference type="Gene3D" id="1.10.357.10">
    <property type="entry name" value="Tetracycline Repressor, domain 2"/>
    <property type="match status" value="1"/>
</dbReference>
<protein>
    <submittedName>
        <fullName evidence="7">TetR/AcrR family transcriptional regulator</fullName>
    </submittedName>
</protein>
<dbReference type="PRINTS" id="PR00455">
    <property type="entry name" value="HTHTETR"/>
</dbReference>
<dbReference type="SUPFAM" id="SSF48498">
    <property type="entry name" value="Tetracyclin repressor-like, C-terminal domain"/>
    <property type="match status" value="1"/>
</dbReference>
<proteinExistence type="predicted"/>
<dbReference type="Proteomes" id="UP000305792">
    <property type="component" value="Unassembled WGS sequence"/>
</dbReference>
<evidence type="ECO:0000313" key="8">
    <source>
        <dbReference type="Proteomes" id="UP000305792"/>
    </source>
</evidence>
<dbReference type="GO" id="GO:0000976">
    <property type="term" value="F:transcription cis-regulatory region binding"/>
    <property type="evidence" value="ECO:0007669"/>
    <property type="project" value="TreeGrafter"/>
</dbReference>
<keyword evidence="8" id="KW-1185">Reference proteome</keyword>